<dbReference type="PRINTS" id="PR00368">
    <property type="entry name" value="FADPNR"/>
</dbReference>
<dbReference type="InterPro" id="IPR053382">
    <property type="entry name" value="Ring-hydroxylating_dioxygenase"/>
</dbReference>
<accession>A0ABV7PE29</accession>
<dbReference type="InterPro" id="IPR016156">
    <property type="entry name" value="FAD/NAD-linked_Rdtase_dimer_sf"/>
</dbReference>
<dbReference type="InterPro" id="IPR028202">
    <property type="entry name" value="Reductase_C"/>
</dbReference>
<feature type="domain" description="FAD/NAD(P)-binding" evidence="5">
    <location>
        <begin position="6"/>
        <end position="304"/>
    </location>
</feature>
<dbReference type="GO" id="GO:0051213">
    <property type="term" value="F:dioxygenase activity"/>
    <property type="evidence" value="ECO:0007669"/>
    <property type="project" value="UniProtKB-KW"/>
</dbReference>
<dbReference type="EC" id="1.18.1.3" evidence="7"/>
<keyword evidence="8" id="KW-1185">Reference proteome</keyword>
<dbReference type="InterPro" id="IPR050446">
    <property type="entry name" value="FAD-oxidoreductase/Apoptosis"/>
</dbReference>
<comment type="caution">
    <text evidence="7">The sequence shown here is derived from an EMBL/GenBank/DDBJ whole genome shotgun (WGS) entry which is preliminary data.</text>
</comment>
<dbReference type="PANTHER" id="PTHR43557">
    <property type="entry name" value="APOPTOSIS-INDUCING FACTOR 1"/>
    <property type="match status" value="1"/>
</dbReference>
<evidence type="ECO:0000259" key="5">
    <source>
        <dbReference type="Pfam" id="PF07992"/>
    </source>
</evidence>
<dbReference type="InterPro" id="IPR023753">
    <property type="entry name" value="FAD/NAD-binding_dom"/>
</dbReference>
<dbReference type="InterPro" id="IPR036188">
    <property type="entry name" value="FAD/NAD-bd_sf"/>
</dbReference>
<evidence type="ECO:0000259" key="6">
    <source>
        <dbReference type="Pfam" id="PF14759"/>
    </source>
</evidence>
<gene>
    <name evidence="7" type="primary">hcaD</name>
    <name evidence="7" type="ORF">ACFOPH_04125</name>
</gene>
<sequence length="424" mass="44581">MKRPVYVIVGAGQAGANAAAELRRQGFAGRVLLVGDEAHPPYERPPLSKDVLLRPQETRCAVHPDRFYDDQDIELKLGVAGAVPDAGARTLTLGDGETIAYDKLLIATGARARRLPLLDALGPNVHTLRTLDDARQLAGELQPGRRIVLVGAGVIGLELASSAVDLGAQVTVIEATPAAMGRCAPPLLGAFLCDVHRGRGVTLRFGAGIASAVREQGEQDEIVLTLEDGTRIAGDAVIYGIGVEPDTALAQAAGLAIDNGVVIDAQCRTSDPHIYAAGDVASRFDAASGRHQRRETWENAQQQGIAAARAMLGLAPEPESAPWFWTDQCGLNVQFVGDMAAPEWIVRGELAAPPCVLFGLDGEGALVGAVTVNLGREMRSARELVERRARLARDVLLDPQQPLRALAKAASAPQPGSALDCAAA</sequence>
<evidence type="ECO:0000313" key="7">
    <source>
        <dbReference type="EMBL" id="MFC3457430.1"/>
    </source>
</evidence>
<dbReference type="SUPFAM" id="SSF51905">
    <property type="entry name" value="FAD/NAD(P)-binding domain"/>
    <property type="match status" value="1"/>
</dbReference>
<dbReference type="NCBIfam" id="NF042949">
    <property type="entry name" value="3PPDioc_HcaD"/>
    <property type="match status" value="1"/>
</dbReference>
<dbReference type="SUPFAM" id="SSF55424">
    <property type="entry name" value="FAD/NAD-linked reductases, dimerisation (C-terminal) domain"/>
    <property type="match status" value="1"/>
</dbReference>
<evidence type="ECO:0000256" key="1">
    <source>
        <dbReference type="ARBA" id="ARBA00001974"/>
    </source>
</evidence>
<dbReference type="PANTHER" id="PTHR43557:SF2">
    <property type="entry name" value="RIESKE DOMAIN-CONTAINING PROTEIN-RELATED"/>
    <property type="match status" value="1"/>
</dbReference>
<evidence type="ECO:0000256" key="4">
    <source>
        <dbReference type="ARBA" id="ARBA00023002"/>
    </source>
</evidence>
<dbReference type="GO" id="GO:0008860">
    <property type="term" value="F:ferredoxin-NAD+ reductase activity"/>
    <property type="evidence" value="ECO:0007669"/>
    <property type="project" value="UniProtKB-EC"/>
</dbReference>
<reference evidence="8" key="1">
    <citation type="journal article" date="2019" name="Int. J. Syst. Evol. Microbiol.">
        <title>The Global Catalogue of Microorganisms (GCM) 10K type strain sequencing project: providing services to taxonomists for standard genome sequencing and annotation.</title>
        <authorList>
            <consortium name="The Broad Institute Genomics Platform"/>
            <consortium name="The Broad Institute Genome Sequencing Center for Infectious Disease"/>
            <person name="Wu L."/>
            <person name="Ma J."/>
        </authorList>
    </citation>
    <scope>NUCLEOTIDE SEQUENCE [LARGE SCALE GENOMIC DNA]</scope>
    <source>
        <strain evidence="8">CCM 7480</strain>
    </source>
</reference>
<name>A0ABV7PE29_9BURK</name>
<dbReference type="Pfam" id="PF07992">
    <property type="entry name" value="Pyr_redox_2"/>
    <property type="match status" value="1"/>
</dbReference>
<dbReference type="Gene3D" id="3.50.50.60">
    <property type="entry name" value="FAD/NAD(P)-binding domain"/>
    <property type="match status" value="2"/>
</dbReference>
<feature type="domain" description="Reductase C-terminal" evidence="6">
    <location>
        <begin position="323"/>
        <end position="407"/>
    </location>
</feature>
<proteinExistence type="predicted"/>
<dbReference type="EMBL" id="JBHRVV010000001">
    <property type="protein sequence ID" value="MFC3457430.1"/>
    <property type="molecule type" value="Genomic_DNA"/>
</dbReference>
<dbReference type="Proteomes" id="UP001595665">
    <property type="component" value="Unassembled WGS sequence"/>
</dbReference>
<evidence type="ECO:0000256" key="3">
    <source>
        <dbReference type="ARBA" id="ARBA00022827"/>
    </source>
</evidence>
<evidence type="ECO:0000313" key="8">
    <source>
        <dbReference type="Proteomes" id="UP001595665"/>
    </source>
</evidence>
<organism evidence="7 8">
    <name type="scientific">Massilia haematophila</name>
    <dbReference type="NCBI Taxonomy" id="457923"/>
    <lineage>
        <taxon>Bacteria</taxon>
        <taxon>Pseudomonadati</taxon>
        <taxon>Pseudomonadota</taxon>
        <taxon>Betaproteobacteria</taxon>
        <taxon>Burkholderiales</taxon>
        <taxon>Oxalobacteraceae</taxon>
        <taxon>Telluria group</taxon>
        <taxon>Massilia</taxon>
    </lineage>
</organism>
<protein>
    <submittedName>
        <fullName evidence="7">3-phenylpropionate/cinnamic acid dioxygenase ferredoxin--NAD(+) reductase subunit</fullName>
        <ecNumber evidence="7">1.18.1.3</ecNumber>
    </submittedName>
</protein>
<comment type="cofactor">
    <cofactor evidence="1">
        <name>FAD</name>
        <dbReference type="ChEBI" id="CHEBI:57692"/>
    </cofactor>
</comment>
<dbReference type="Pfam" id="PF14759">
    <property type="entry name" value="Reductase_C"/>
    <property type="match status" value="1"/>
</dbReference>
<dbReference type="PRINTS" id="PR00411">
    <property type="entry name" value="PNDRDTASEI"/>
</dbReference>
<keyword evidence="7" id="KW-0223">Dioxygenase</keyword>
<keyword evidence="2" id="KW-0285">Flavoprotein</keyword>
<keyword evidence="3" id="KW-0274">FAD</keyword>
<dbReference type="Gene3D" id="3.30.390.30">
    <property type="match status" value="1"/>
</dbReference>
<evidence type="ECO:0000256" key="2">
    <source>
        <dbReference type="ARBA" id="ARBA00022630"/>
    </source>
</evidence>
<dbReference type="RefSeq" id="WP_379733710.1">
    <property type="nucleotide sequence ID" value="NZ_JBHRVV010000001.1"/>
</dbReference>
<keyword evidence="4 7" id="KW-0560">Oxidoreductase</keyword>